<dbReference type="OrthoDB" id="9809841at2"/>
<gene>
    <name evidence="5" type="ordered locus">Caci_3679</name>
</gene>
<dbReference type="Gene3D" id="3.40.1670.10">
    <property type="entry name" value="UbiD C-terminal domain-like"/>
    <property type="match status" value="1"/>
</dbReference>
<keyword evidence="5" id="KW-0456">Lyase</keyword>
<dbReference type="Proteomes" id="UP000000851">
    <property type="component" value="Chromosome"/>
</dbReference>
<feature type="domain" description="3-octaprenyl-4-hydroxybenzoate carboxy-lyase-like C-terminal" evidence="4">
    <location>
        <begin position="322"/>
        <end position="453"/>
    </location>
</feature>
<dbReference type="InterPro" id="IPR049381">
    <property type="entry name" value="UbiD-like_C"/>
</dbReference>
<evidence type="ECO:0000259" key="2">
    <source>
        <dbReference type="Pfam" id="PF01977"/>
    </source>
</evidence>
<proteinExistence type="inferred from homology"/>
<dbReference type="InParanoid" id="C7QBW2"/>
<name>C7QBW2_CATAD</name>
<comment type="similarity">
    <text evidence="1">Belongs to the UbiD family.</text>
</comment>
<evidence type="ECO:0000259" key="4">
    <source>
        <dbReference type="Pfam" id="PF20696"/>
    </source>
</evidence>
<reference evidence="5 6" key="1">
    <citation type="journal article" date="2009" name="Stand. Genomic Sci.">
        <title>Complete genome sequence of Catenulispora acidiphila type strain (ID 139908).</title>
        <authorList>
            <person name="Copeland A."/>
            <person name="Lapidus A."/>
            <person name="Glavina Del Rio T."/>
            <person name="Nolan M."/>
            <person name="Lucas S."/>
            <person name="Chen F."/>
            <person name="Tice H."/>
            <person name="Cheng J.F."/>
            <person name="Bruce D."/>
            <person name="Goodwin L."/>
            <person name="Pitluck S."/>
            <person name="Mikhailova N."/>
            <person name="Pati A."/>
            <person name="Ivanova N."/>
            <person name="Mavromatis K."/>
            <person name="Chen A."/>
            <person name="Palaniappan K."/>
            <person name="Chain P."/>
            <person name="Land M."/>
            <person name="Hauser L."/>
            <person name="Chang Y.J."/>
            <person name="Jeffries C.D."/>
            <person name="Chertkov O."/>
            <person name="Brettin T."/>
            <person name="Detter J.C."/>
            <person name="Han C."/>
            <person name="Ali Z."/>
            <person name="Tindall B.J."/>
            <person name="Goker M."/>
            <person name="Bristow J."/>
            <person name="Eisen J.A."/>
            <person name="Markowitz V."/>
            <person name="Hugenholtz P."/>
            <person name="Kyrpides N.C."/>
            <person name="Klenk H.P."/>
        </authorList>
    </citation>
    <scope>NUCLEOTIDE SEQUENCE [LARGE SCALE GENOMIC DNA]</scope>
    <source>
        <strain evidence="6">DSM 44928 / JCM 14897 / NBRC 102108 / NRRL B-24433 / ID139908</strain>
    </source>
</reference>
<dbReference type="GO" id="GO:0016831">
    <property type="term" value="F:carboxy-lyase activity"/>
    <property type="evidence" value="ECO:0007669"/>
    <property type="project" value="InterPro"/>
</dbReference>
<dbReference type="EMBL" id="CP001700">
    <property type="protein sequence ID" value="ACU72581.1"/>
    <property type="molecule type" value="Genomic_DNA"/>
</dbReference>
<dbReference type="InterPro" id="IPR049383">
    <property type="entry name" value="UbiD-like_N"/>
</dbReference>
<dbReference type="HOGENOM" id="CLU_023348_5_1_11"/>
<dbReference type="SUPFAM" id="SSF50475">
    <property type="entry name" value="FMN-binding split barrel"/>
    <property type="match status" value="1"/>
</dbReference>
<dbReference type="InterPro" id="IPR002830">
    <property type="entry name" value="UbiD"/>
</dbReference>
<feature type="domain" description="3-octaprenyl-4-hydroxybenzoate carboxy-lyase-like N-terminal" evidence="3">
    <location>
        <begin position="19"/>
        <end position="102"/>
    </location>
</feature>
<dbReference type="Pfam" id="PF20696">
    <property type="entry name" value="UbiD_C"/>
    <property type="match status" value="1"/>
</dbReference>
<sequence length="485" mass="51398">MTGRRLADLRTALAGLDSAPGELVRVREEIPARFGVGARYARWAGTPAAPPTGPGPVVLFEHVRADSGASGPVLMGLYGTRRRAAALLGLEPAEVPFRLLEAVGKPVAPVLLAEDSRPERAARPADLTALPIPVLTDADAGPYLTLGAVLATDPDTGVRNLSVHRMCVQGPDTLTIWMVPGRDLERAYNAALARGESLPVAIHLGVPPAVLLASCCPSSLVPPEVDEIAVAGAIGGAPVELMPCGSIDAECIAHAEYVIEGEILDKVVPENPAGPFATPEFLGYRGRAHPALPVIRVSAITARPGAILQSVSGPGLEQSVLLGYGMEAAVLAFLRERGAPIVSALCHTAGGGQLMLVLRWRKRSGEDDALVRDCCEAVLETFRMVKTVLAVDEDVDPESDQDLWWAMATRLQADRDITILPDREGFALDPSQSTVYSPNLSGDGRTAKAVFDCTVPFALRDRFTRAEFTPEPAGGARRQAARRPR</sequence>
<feature type="domain" description="3-octaprenyl-4-hydroxybenzoate carboxy-lyase-like Rift-related" evidence="2">
    <location>
        <begin position="123"/>
        <end position="311"/>
    </location>
</feature>
<accession>C7QBW2</accession>
<dbReference type="PANTHER" id="PTHR30108:SF21">
    <property type="entry name" value="4-HYDROXYBENZOATE DECARBOXYLASE"/>
    <property type="match status" value="1"/>
</dbReference>
<dbReference type="Pfam" id="PF01977">
    <property type="entry name" value="UbiD"/>
    <property type="match status" value="1"/>
</dbReference>
<dbReference type="SUPFAM" id="SSF143968">
    <property type="entry name" value="UbiD C-terminal domain-like"/>
    <property type="match status" value="1"/>
</dbReference>
<evidence type="ECO:0000256" key="1">
    <source>
        <dbReference type="ARBA" id="ARBA00010021"/>
    </source>
</evidence>
<dbReference type="eggNOG" id="COG0043">
    <property type="taxonomic scope" value="Bacteria"/>
</dbReference>
<organism evidence="5 6">
    <name type="scientific">Catenulispora acidiphila (strain DSM 44928 / JCM 14897 / NBRC 102108 / NRRL B-24433 / ID139908)</name>
    <dbReference type="NCBI Taxonomy" id="479433"/>
    <lineage>
        <taxon>Bacteria</taxon>
        <taxon>Bacillati</taxon>
        <taxon>Actinomycetota</taxon>
        <taxon>Actinomycetes</taxon>
        <taxon>Catenulisporales</taxon>
        <taxon>Catenulisporaceae</taxon>
        <taxon>Catenulispora</taxon>
    </lineage>
</organism>
<evidence type="ECO:0000313" key="5">
    <source>
        <dbReference type="EMBL" id="ACU72581.1"/>
    </source>
</evidence>
<protein>
    <submittedName>
        <fullName evidence="5">Carboxylyase-related protein</fullName>
    </submittedName>
</protein>
<dbReference type="GO" id="GO:0005737">
    <property type="term" value="C:cytoplasm"/>
    <property type="evidence" value="ECO:0007669"/>
    <property type="project" value="TreeGrafter"/>
</dbReference>
<evidence type="ECO:0000259" key="3">
    <source>
        <dbReference type="Pfam" id="PF20695"/>
    </source>
</evidence>
<dbReference type="KEGG" id="cai:Caci_3679"/>
<dbReference type="RefSeq" id="WP_015792310.1">
    <property type="nucleotide sequence ID" value="NC_013131.1"/>
</dbReference>
<keyword evidence="6" id="KW-1185">Reference proteome</keyword>
<dbReference type="PANTHER" id="PTHR30108">
    <property type="entry name" value="3-OCTAPRENYL-4-HYDROXYBENZOATE CARBOXY-LYASE-RELATED"/>
    <property type="match status" value="1"/>
</dbReference>
<dbReference type="AlphaFoldDB" id="C7QBW2"/>
<dbReference type="Pfam" id="PF20695">
    <property type="entry name" value="UbiD_N"/>
    <property type="match status" value="1"/>
</dbReference>
<evidence type="ECO:0000313" key="6">
    <source>
        <dbReference type="Proteomes" id="UP000000851"/>
    </source>
</evidence>
<dbReference type="InterPro" id="IPR048304">
    <property type="entry name" value="UbiD_Rift_dom"/>
</dbReference>
<dbReference type="STRING" id="479433.Caci_3679"/>